<dbReference type="PANTHER" id="PTHR33198">
    <property type="entry name" value="ANK_REP_REGION DOMAIN-CONTAINING PROTEIN-RELATED"/>
    <property type="match status" value="1"/>
</dbReference>
<gene>
    <name evidence="1" type="ORF">QE152_g10901</name>
</gene>
<protein>
    <recommendedName>
        <fullName evidence="3">Retrotransposon gag domain-containing protein</fullName>
    </recommendedName>
</protein>
<evidence type="ECO:0000313" key="1">
    <source>
        <dbReference type="EMBL" id="KAK9737198.1"/>
    </source>
</evidence>
<proteinExistence type="predicted"/>
<evidence type="ECO:0008006" key="3">
    <source>
        <dbReference type="Google" id="ProtNLM"/>
    </source>
</evidence>
<dbReference type="PANTHER" id="PTHR33198:SF19">
    <property type="entry name" value="CCHC-TYPE DOMAIN-CONTAINING PROTEIN"/>
    <property type="match status" value="1"/>
</dbReference>
<organism evidence="1 2">
    <name type="scientific">Popillia japonica</name>
    <name type="common">Japanese beetle</name>
    <dbReference type="NCBI Taxonomy" id="7064"/>
    <lineage>
        <taxon>Eukaryota</taxon>
        <taxon>Metazoa</taxon>
        <taxon>Ecdysozoa</taxon>
        <taxon>Arthropoda</taxon>
        <taxon>Hexapoda</taxon>
        <taxon>Insecta</taxon>
        <taxon>Pterygota</taxon>
        <taxon>Neoptera</taxon>
        <taxon>Endopterygota</taxon>
        <taxon>Coleoptera</taxon>
        <taxon>Polyphaga</taxon>
        <taxon>Scarabaeiformia</taxon>
        <taxon>Scarabaeidae</taxon>
        <taxon>Rutelinae</taxon>
        <taxon>Popillia</taxon>
    </lineage>
</organism>
<evidence type="ECO:0000313" key="2">
    <source>
        <dbReference type="Proteomes" id="UP001458880"/>
    </source>
</evidence>
<name>A0AAW1LPB7_POPJA</name>
<dbReference type="AlphaFoldDB" id="A0AAW1LPB7"/>
<comment type="caution">
    <text evidence="1">The sequence shown here is derived from an EMBL/GenBank/DDBJ whole genome shotgun (WGS) entry which is preliminary data.</text>
</comment>
<sequence>MASGVPTNIKPFSESENTENSGARWQKWLRRFNNFLTAAGLTDDTRMEAMLLHCIGEETFDIYCSLPDPTTTPASTLAKYEKAKQKLNNYFVPKINMEFEIYNFRQAKEIHTETIDEYYARLAKLSSNCEFQ</sequence>
<accession>A0AAW1LPB7</accession>
<dbReference type="EMBL" id="JASPKY010000103">
    <property type="protein sequence ID" value="KAK9737198.1"/>
    <property type="molecule type" value="Genomic_DNA"/>
</dbReference>
<reference evidence="1 2" key="1">
    <citation type="journal article" date="2024" name="BMC Genomics">
        <title>De novo assembly and annotation of Popillia japonica's genome with initial clues to its potential as an invasive pest.</title>
        <authorList>
            <person name="Cucini C."/>
            <person name="Boschi S."/>
            <person name="Funari R."/>
            <person name="Cardaioli E."/>
            <person name="Iannotti N."/>
            <person name="Marturano G."/>
            <person name="Paoli F."/>
            <person name="Bruttini M."/>
            <person name="Carapelli A."/>
            <person name="Frati F."/>
            <person name="Nardi F."/>
        </authorList>
    </citation>
    <scope>NUCLEOTIDE SEQUENCE [LARGE SCALE GENOMIC DNA]</scope>
    <source>
        <strain evidence="1">DMR45628</strain>
    </source>
</reference>
<keyword evidence="2" id="KW-1185">Reference proteome</keyword>
<dbReference type="Proteomes" id="UP001458880">
    <property type="component" value="Unassembled WGS sequence"/>
</dbReference>